<evidence type="ECO:0000256" key="3">
    <source>
        <dbReference type="SAM" id="SignalP"/>
    </source>
</evidence>
<proteinExistence type="predicted"/>
<feature type="region of interest" description="Disordered" evidence="1">
    <location>
        <begin position="38"/>
        <end position="101"/>
    </location>
</feature>
<feature type="transmembrane region" description="Helical" evidence="2">
    <location>
        <begin position="112"/>
        <end position="132"/>
    </location>
</feature>
<organism evidence="4 5">
    <name type="scientific">Canna indica</name>
    <name type="common">Indian-shot</name>
    <dbReference type="NCBI Taxonomy" id="4628"/>
    <lineage>
        <taxon>Eukaryota</taxon>
        <taxon>Viridiplantae</taxon>
        <taxon>Streptophyta</taxon>
        <taxon>Embryophyta</taxon>
        <taxon>Tracheophyta</taxon>
        <taxon>Spermatophyta</taxon>
        <taxon>Magnoliopsida</taxon>
        <taxon>Liliopsida</taxon>
        <taxon>Zingiberales</taxon>
        <taxon>Cannaceae</taxon>
        <taxon>Canna</taxon>
    </lineage>
</organism>
<protein>
    <recommendedName>
        <fullName evidence="6">Glycine-rich protein</fullName>
    </recommendedName>
</protein>
<keyword evidence="5" id="KW-1185">Reference proteome</keyword>
<dbReference type="Proteomes" id="UP001327560">
    <property type="component" value="Chromosome 2"/>
</dbReference>
<dbReference type="AlphaFoldDB" id="A0AAQ3Q4P5"/>
<gene>
    <name evidence="4" type="ORF">Cni_G05182</name>
</gene>
<keyword evidence="2" id="KW-0812">Transmembrane</keyword>
<evidence type="ECO:0000313" key="4">
    <source>
        <dbReference type="EMBL" id="WOK96475.1"/>
    </source>
</evidence>
<accession>A0AAQ3Q4P5</accession>
<feature type="compositionally biased region" description="Gly residues" evidence="1">
    <location>
        <begin position="41"/>
        <end position="63"/>
    </location>
</feature>
<keyword evidence="2" id="KW-0472">Membrane</keyword>
<dbReference type="EMBL" id="CP136891">
    <property type="protein sequence ID" value="WOK96475.1"/>
    <property type="molecule type" value="Genomic_DNA"/>
</dbReference>
<keyword evidence="2" id="KW-1133">Transmembrane helix</keyword>
<reference evidence="4 5" key="1">
    <citation type="submission" date="2023-10" db="EMBL/GenBank/DDBJ databases">
        <title>Chromosome-scale genome assembly provides insights into flower coloration mechanisms of Canna indica.</title>
        <authorList>
            <person name="Li C."/>
        </authorList>
    </citation>
    <scope>NUCLEOTIDE SEQUENCE [LARGE SCALE GENOMIC DNA]</scope>
    <source>
        <tissue evidence="4">Flower</tissue>
    </source>
</reference>
<feature type="signal peptide" evidence="3">
    <location>
        <begin position="1"/>
        <end position="21"/>
    </location>
</feature>
<evidence type="ECO:0008006" key="6">
    <source>
        <dbReference type="Google" id="ProtNLM"/>
    </source>
</evidence>
<name>A0AAQ3Q4P5_9LILI</name>
<evidence type="ECO:0000256" key="2">
    <source>
        <dbReference type="SAM" id="Phobius"/>
    </source>
</evidence>
<evidence type="ECO:0000313" key="5">
    <source>
        <dbReference type="Proteomes" id="UP001327560"/>
    </source>
</evidence>
<sequence length="133" mass="13385">MKTAFFLLLLVFPSIIFEVQSHDTKRLLAQTQEAAAVEKVTGGGRGGTSTGAGTGGGHGGAPGGQSSDNGGSGSGYGSGMSNMGATSADHPRNNGGNRSHKNAAARSYDLSFFPIVFTAIAFSAVALSLLYAD</sequence>
<feature type="chain" id="PRO_5042969873" description="Glycine-rich protein" evidence="3">
    <location>
        <begin position="22"/>
        <end position="133"/>
    </location>
</feature>
<evidence type="ECO:0000256" key="1">
    <source>
        <dbReference type="SAM" id="MobiDB-lite"/>
    </source>
</evidence>
<keyword evidence="3" id="KW-0732">Signal</keyword>